<evidence type="ECO:0000313" key="2">
    <source>
        <dbReference type="EMBL" id="RJL00142.1"/>
    </source>
</evidence>
<dbReference type="EMBL" id="QZEV01000083">
    <property type="protein sequence ID" value="RJL00142.1"/>
    <property type="molecule type" value="Genomic_DNA"/>
</dbReference>
<name>A0A418ZTG4_9RHOB</name>
<comment type="caution">
    <text evidence="2">The sequence shown here is derived from an EMBL/GenBank/DDBJ whole genome shotgun (WGS) entry which is preliminary data.</text>
</comment>
<feature type="transmembrane region" description="Helical" evidence="1">
    <location>
        <begin position="81"/>
        <end position="105"/>
    </location>
</feature>
<keyword evidence="1" id="KW-0472">Membrane</keyword>
<dbReference type="OrthoDB" id="5190099at2"/>
<feature type="transmembrane region" description="Helical" evidence="1">
    <location>
        <begin position="50"/>
        <end position="69"/>
    </location>
</feature>
<feature type="transmembrane region" description="Helical" evidence="1">
    <location>
        <begin position="7"/>
        <end position="30"/>
    </location>
</feature>
<sequence length="155" mass="17386">MRPLISAVALGMALGGFFDGILLHQILQWHHLFSLVPGMTDLRRLILWDGYFHAGMYGLAVIGLAGIWRRRGVIGDDPHRGLWAPMLVGFGLWHAIDAVLSHWVLGIHRIKDDSAVPLLWEAGWLIVFGILIATNSVNRIADWMIRNFDWSATLA</sequence>
<keyword evidence="3" id="KW-1185">Reference proteome</keyword>
<dbReference type="AlphaFoldDB" id="A0A418ZTG4"/>
<organism evidence="2 3">
    <name type="scientific">Paracoccus aestuarii</name>
    <dbReference type="NCBI Taxonomy" id="453842"/>
    <lineage>
        <taxon>Bacteria</taxon>
        <taxon>Pseudomonadati</taxon>
        <taxon>Pseudomonadota</taxon>
        <taxon>Alphaproteobacteria</taxon>
        <taxon>Rhodobacterales</taxon>
        <taxon>Paracoccaceae</taxon>
        <taxon>Paracoccus</taxon>
    </lineage>
</organism>
<feature type="transmembrane region" description="Helical" evidence="1">
    <location>
        <begin position="117"/>
        <end position="137"/>
    </location>
</feature>
<proteinExistence type="predicted"/>
<reference evidence="2 3" key="1">
    <citation type="submission" date="2018-09" db="EMBL/GenBank/DDBJ databases">
        <title>Paracoccus onubensis nov. sp. a moderate halophilic bacterium isolated from Gruta de las Maravillas (Aracena, Spain).</title>
        <authorList>
            <person name="Jurado V."/>
            <person name="Gutierrez-Patricio S."/>
            <person name="Gonzalez-Pimentel J.L."/>
            <person name="Laiz L."/>
            <person name="Saiz-Jimenez C."/>
        </authorList>
    </citation>
    <scope>NUCLEOTIDE SEQUENCE [LARGE SCALE GENOMIC DNA]</scope>
    <source>
        <strain evidence="2 3">DSM 19484</strain>
    </source>
</reference>
<dbReference type="Pfam" id="PF10002">
    <property type="entry name" value="DUF2243"/>
    <property type="match status" value="1"/>
</dbReference>
<dbReference type="InterPro" id="IPR018719">
    <property type="entry name" value="DUF2243_membrane"/>
</dbReference>
<gene>
    <name evidence="2" type="ORF">D3P06_13800</name>
</gene>
<keyword evidence="1" id="KW-0812">Transmembrane</keyword>
<keyword evidence="1" id="KW-1133">Transmembrane helix</keyword>
<evidence type="ECO:0000313" key="3">
    <source>
        <dbReference type="Proteomes" id="UP000285530"/>
    </source>
</evidence>
<dbReference type="Proteomes" id="UP000285530">
    <property type="component" value="Unassembled WGS sequence"/>
</dbReference>
<dbReference type="RefSeq" id="WP_119887098.1">
    <property type="nucleotide sequence ID" value="NZ_QZEV01000083.1"/>
</dbReference>
<accession>A0A418ZTG4</accession>
<protein>
    <submittedName>
        <fullName evidence="2">DUF2243 domain-containing protein</fullName>
    </submittedName>
</protein>
<evidence type="ECO:0000256" key="1">
    <source>
        <dbReference type="SAM" id="Phobius"/>
    </source>
</evidence>